<proteinExistence type="predicted"/>
<dbReference type="AlphaFoldDB" id="A0A5J9T5S6"/>
<reference evidence="3 4" key="1">
    <citation type="journal article" date="2019" name="Sci. Rep.">
        <title>A high-quality genome of Eragrostis curvula grass provides insights into Poaceae evolution and supports new strategies to enhance forage quality.</title>
        <authorList>
            <person name="Carballo J."/>
            <person name="Santos B.A.C.M."/>
            <person name="Zappacosta D."/>
            <person name="Garbus I."/>
            <person name="Selva J.P."/>
            <person name="Gallo C.A."/>
            <person name="Diaz A."/>
            <person name="Albertini E."/>
            <person name="Caccamo M."/>
            <person name="Echenique V."/>
        </authorList>
    </citation>
    <scope>NUCLEOTIDE SEQUENCE [LARGE SCALE GENOMIC DNA]</scope>
    <source>
        <strain evidence="4">cv. Victoria</strain>
        <tissue evidence="3">Leaf</tissue>
    </source>
</reference>
<sequence>MADLSSLSGTGWSDPLSALSPHDPADSFGHGTAAPSSGRVPPTSGRRIWGFHPVHRLPCSVNGS</sequence>
<name>A0A5J9T5S6_9POAL</name>
<dbReference type="EMBL" id="RWGY01000051">
    <property type="protein sequence ID" value="TVU06446.1"/>
    <property type="molecule type" value="Genomic_DNA"/>
</dbReference>
<feature type="non-terminal residue" evidence="3">
    <location>
        <position position="1"/>
    </location>
</feature>
<dbReference type="Gramene" id="TVU06740">
    <property type="protein sequence ID" value="TVU06740"/>
    <property type="gene ID" value="EJB05_49968"/>
</dbReference>
<evidence type="ECO:0000313" key="3">
    <source>
        <dbReference type="EMBL" id="TVU06740.1"/>
    </source>
</evidence>
<accession>A0A5J9T5S6</accession>
<comment type="caution">
    <text evidence="3">The sequence shown here is derived from an EMBL/GenBank/DDBJ whole genome shotgun (WGS) entry which is preliminary data.</text>
</comment>
<evidence type="ECO:0000313" key="2">
    <source>
        <dbReference type="EMBL" id="TVU06446.1"/>
    </source>
</evidence>
<feature type="compositionally biased region" description="Polar residues" evidence="1">
    <location>
        <begin position="1"/>
        <end position="11"/>
    </location>
</feature>
<feature type="region of interest" description="Disordered" evidence="1">
    <location>
        <begin position="1"/>
        <end position="50"/>
    </location>
</feature>
<protein>
    <submittedName>
        <fullName evidence="3">Uncharacterized protein</fullName>
    </submittedName>
</protein>
<evidence type="ECO:0000256" key="1">
    <source>
        <dbReference type="SAM" id="MobiDB-lite"/>
    </source>
</evidence>
<evidence type="ECO:0000313" key="4">
    <source>
        <dbReference type="Proteomes" id="UP000324897"/>
    </source>
</evidence>
<gene>
    <name evidence="2" type="ORF">EJB05_49663</name>
    <name evidence="3" type="ORF">EJB05_49968</name>
</gene>
<dbReference type="EMBL" id="RWGY01000051">
    <property type="protein sequence ID" value="TVU06740.1"/>
    <property type="molecule type" value="Genomic_DNA"/>
</dbReference>
<keyword evidence="4" id="KW-1185">Reference proteome</keyword>
<dbReference type="Gramene" id="TVU06446">
    <property type="protein sequence ID" value="TVU06446"/>
    <property type="gene ID" value="EJB05_49663"/>
</dbReference>
<dbReference type="Proteomes" id="UP000324897">
    <property type="component" value="Unassembled WGS sequence"/>
</dbReference>
<organism evidence="3 4">
    <name type="scientific">Eragrostis curvula</name>
    <name type="common">weeping love grass</name>
    <dbReference type="NCBI Taxonomy" id="38414"/>
    <lineage>
        <taxon>Eukaryota</taxon>
        <taxon>Viridiplantae</taxon>
        <taxon>Streptophyta</taxon>
        <taxon>Embryophyta</taxon>
        <taxon>Tracheophyta</taxon>
        <taxon>Spermatophyta</taxon>
        <taxon>Magnoliopsida</taxon>
        <taxon>Liliopsida</taxon>
        <taxon>Poales</taxon>
        <taxon>Poaceae</taxon>
        <taxon>PACMAD clade</taxon>
        <taxon>Chloridoideae</taxon>
        <taxon>Eragrostideae</taxon>
        <taxon>Eragrostidinae</taxon>
        <taxon>Eragrostis</taxon>
    </lineage>
</organism>